<evidence type="ECO:0000313" key="2">
    <source>
        <dbReference type="WBParaSite" id="RSKR_0000323400.1"/>
    </source>
</evidence>
<reference evidence="2" key="1">
    <citation type="submission" date="2016-11" db="UniProtKB">
        <authorList>
            <consortium name="WormBaseParasite"/>
        </authorList>
    </citation>
    <scope>IDENTIFICATION</scope>
    <source>
        <strain evidence="2">KR3021</strain>
    </source>
</reference>
<organism evidence="1 2">
    <name type="scientific">Rhabditophanes sp. KR3021</name>
    <dbReference type="NCBI Taxonomy" id="114890"/>
    <lineage>
        <taxon>Eukaryota</taxon>
        <taxon>Metazoa</taxon>
        <taxon>Ecdysozoa</taxon>
        <taxon>Nematoda</taxon>
        <taxon>Chromadorea</taxon>
        <taxon>Rhabditida</taxon>
        <taxon>Tylenchina</taxon>
        <taxon>Panagrolaimomorpha</taxon>
        <taxon>Strongyloidoidea</taxon>
        <taxon>Alloionematidae</taxon>
        <taxon>Rhabditophanes</taxon>
    </lineage>
</organism>
<dbReference type="WBParaSite" id="RSKR_0000323400.1">
    <property type="protein sequence ID" value="RSKR_0000323400.1"/>
    <property type="gene ID" value="RSKR_0000323400"/>
</dbReference>
<evidence type="ECO:0000313" key="1">
    <source>
        <dbReference type="Proteomes" id="UP000095286"/>
    </source>
</evidence>
<accession>A0AC35TQU1</accession>
<proteinExistence type="predicted"/>
<dbReference type="Proteomes" id="UP000095286">
    <property type="component" value="Unplaced"/>
</dbReference>
<name>A0AC35TQU1_9BILA</name>
<protein>
    <submittedName>
        <fullName evidence="2">Peptidylprolyl isomerase</fullName>
    </submittedName>
</protein>
<sequence length="1206" mass="135104">MEDLLFGTGLPSLKDHQQVQILVANLGHQQGVDDIVFTTFVNRLSENCVVKIGDSESQFLHVKFITQLDGTSIKFSNLQLYRRVFSVVGVHIWGESSSLDKVGDEYIKVKAKVEEDTFDNRLIMIGGAKEAIPSMVPGREVIQYASLDDMGNLKKDIHELLRNVFVILQSKRLDEPTEGNGLFKCPVLSSEEKYQIGIEKLSKNYKKKCIGRMKKQVADLHILTGLSSKAVDIYNIAIENLKSANDLLWLAAAYEGLAVASYFALNGNMNESLANEEDRKKLLVRNHTLNTFDVGSKEDEGVTKAKEHHRRRSDETSKISKDDEKVKLKGLLKSFGKLTFPSKGQLDIANILEKFQSALENFERFSYSAKIEYQCVMKAASLLLMEGDKIKCEAFLRDHISKYLDDSFVTFTNHEKSLICIDCATLYMRMKFIRKHAFFSRLAVLFKLHVSEESPRTENDYKQVYPLLYNTLTGYGIKLKSPLAPDKKKDKFVSVSGPTLIQIKAIQEVFMSSLRAGLVDASIRHLSFLLQNYYESLEQKTVDSMIEELNKMVRLKDSKHNLNQILHIGYCDILIPGVQWTRFPFVTEVKLKPLEANLSVNVIPSGQVLGGVFIYSPFQNSTSLAAINWCVDCFSTITMTLMNCLNFELSVSNLILLTEGCDFSPIPIRLHLPPHVKGKDYEAVEVDMPGFPRSEGGLKIIGYSCEVLGVLNVVKFTNEAFIKTVRVLPKLPTLQVETTLERQMLNSGRHFEMVTEVNLFSGQTFNHTISITNKDDKIDMKNVRVKINQPKISGGPSLIAIGNENAPASVLKPGQTRDITLSIYGIDPATAPNENIEEFPASAMISKHVPEKQESIDMGSIKSGVSNSINDMETIADLIPYTGRLLKAEIEIVYAADIPNEGNETYERTFSIGIIIKIVPAITVSNWHVLSGESAETRYIVLDVNNLTDYDAELNYLADKQLSVQAKETCRVPLLCECSAEISPFAFSNAAQKPSFHMQREETEKLRRILEKHVLSHLGIRWKIPRLGVNGTVPVGSLLSSVSCLKQLVIPLLTVTLSINGKEYTSEDDIIIHIGDMVSVQVTLLVSTTVSFGFEGTINLVCFHDIQNGREPIFVPESIVPIGPVTIPFKIGDMTNTDAHIKEKTRVAFKKNFHIIFRYEGIFKVRPNISLSKNVTPDKLKKLESGEKDFFISTASFNVLTKNGKN</sequence>